<name>A0A068WL92_ECHGR</name>
<accession>A0A068WL92</accession>
<dbReference type="EMBL" id="LK028581">
    <property type="protein sequence ID" value="CDS20552.1"/>
    <property type="molecule type" value="Genomic_DNA"/>
</dbReference>
<reference evidence="2" key="2">
    <citation type="submission" date="2014-06" db="EMBL/GenBank/DDBJ databases">
        <authorList>
            <person name="Aslett M."/>
        </authorList>
    </citation>
    <scope>NUCLEOTIDE SEQUENCE</scope>
</reference>
<dbReference type="Proteomes" id="UP000492820">
    <property type="component" value="Unassembled WGS sequence"/>
</dbReference>
<organism evidence="2">
    <name type="scientific">Echinococcus granulosus</name>
    <name type="common">Hydatid tapeworm</name>
    <dbReference type="NCBI Taxonomy" id="6210"/>
    <lineage>
        <taxon>Eukaryota</taxon>
        <taxon>Metazoa</taxon>
        <taxon>Spiralia</taxon>
        <taxon>Lophotrochozoa</taxon>
        <taxon>Platyhelminthes</taxon>
        <taxon>Cestoda</taxon>
        <taxon>Eucestoda</taxon>
        <taxon>Cyclophyllidea</taxon>
        <taxon>Taeniidae</taxon>
        <taxon>Echinococcus</taxon>
        <taxon>Echinococcus granulosus group</taxon>
    </lineage>
</organism>
<proteinExistence type="predicted"/>
<evidence type="ECO:0000313" key="4">
    <source>
        <dbReference type="WBParaSite" id="EgrG_001123700"/>
    </source>
</evidence>
<protein>
    <submittedName>
        <fullName evidence="2 4">Uncharacterized protein</fullName>
    </submittedName>
</protein>
<sequence length="111" mass="12492">MLPTTPRSNLRKVYPLDGASHDAKRVSYIQWRDIRHSGKANAIAHSSKRSHKVNFLTTEKPHSHHHSNPPEATIMPPGTDVDPPLGLFVIEAPKVVKKKRPPFSPYSNQLM</sequence>
<evidence type="ECO:0000256" key="1">
    <source>
        <dbReference type="SAM" id="MobiDB-lite"/>
    </source>
</evidence>
<gene>
    <name evidence="2" type="ORF">EgrG_001123700</name>
</gene>
<evidence type="ECO:0000313" key="2">
    <source>
        <dbReference type="EMBL" id="CDS20552.1"/>
    </source>
</evidence>
<feature type="region of interest" description="Disordered" evidence="1">
    <location>
        <begin position="59"/>
        <end position="78"/>
    </location>
</feature>
<reference evidence="4" key="3">
    <citation type="submission" date="2020-10" db="UniProtKB">
        <authorList>
            <consortium name="WormBaseParasite"/>
        </authorList>
    </citation>
    <scope>IDENTIFICATION</scope>
</reference>
<evidence type="ECO:0000313" key="3">
    <source>
        <dbReference type="Proteomes" id="UP000492820"/>
    </source>
</evidence>
<dbReference type="WBParaSite" id="EgrG_001123700">
    <property type="protein sequence ID" value="EgrG_001123700"/>
    <property type="gene ID" value="EgrG_001123700"/>
</dbReference>
<dbReference type="AlphaFoldDB" id="A0A068WL92"/>
<reference evidence="2 3" key="1">
    <citation type="journal article" date="2013" name="Nature">
        <title>The genomes of four tapeworm species reveal adaptations to parasitism.</title>
        <authorList>
            <person name="Tsai I.J."/>
            <person name="Zarowiecki M."/>
            <person name="Holroyd N."/>
            <person name="Garciarrubio A."/>
            <person name="Sanchez-Flores A."/>
            <person name="Brooks K.L."/>
            <person name="Tracey A."/>
            <person name="Bobes R.J."/>
            <person name="Fragoso G."/>
            <person name="Sciutto E."/>
            <person name="Aslett M."/>
            <person name="Beasley H."/>
            <person name="Bennett H.M."/>
            <person name="Cai J."/>
            <person name="Camicia F."/>
            <person name="Clark R."/>
            <person name="Cucher M."/>
            <person name="De Silva N."/>
            <person name="Day T.A."/>
            <person name="Deplazes P."/>
            <person name="Estrada K."/>
            <person name="Fernandez C."/>
            <person name="Holland P.W."/>
            <person name="Hou J."/>
            <person name="Hu S."/>
            <person name="Huckvale T."/>
            <person name="Hung S.S."/>
            <person name="Kamenetzky L."/>
            <person name="Keane J.A."/>
            <person name="Kiss F."/>
            <person name="Koziol U."/>
            <person name="Lambert O."/>
            <person name="Liu K."/>
            <person name="Luo X."/>
            <person name="Luo Y."/>
            <person name="Macchiaroli N."/>
            <person name="Nichol S."/>
            <person name="Paps J."/>
            <person name="Parkinson J."/>
            <person name="Pouchkina-Stantcheva N."/>
            <person name="Riddiford N."/>
            <person name="Rosenzvit M."/>
            <person name="Salinas G."/>
            <person name="Wasmuth J.D."/>
            <person name="Zamanian M."/>
            <person name="Zheng Y."/>
            <person name="Cai X."/>
            <person name="Soberon X."/>
            <person name="Olson P.D."/>
            <person name="Laclette J.P."/>
            <person name="Brehm K."/>
            <person name="Berriman M."/>
            <person name="Garciarrubio A."/>
            <person name="Bobes R.J."/>
            <person name="Fragoso G."/>
            <person name="Sanchez-Flores A."/>
            <person name="Estrada K."/>
            <person name="Cevallos M.A."/>
            <person name="Morett E."/>
            <person name="Gonzalez V."/>
            <person name="Portillo T."/>
            <person name="Ochoa-Leyva A."/>
            <person name="Jose M.V."/>
            <person name="Sciutto E."/>
            <person name="Landa A."/>
            <person name="Jimenez L."/>
            <person name="Valdes V."/>
            <person name="Carrero J.C."/>
            <person name="Larralde C."/>
            <person name="Morales-Montor J."/>
            <person name="Limon-Lason J."/>
            <person name="Soberon X."/>
            <person name="Laclette J.P."/>
        </authorList>
    </citation>
    <scope>NUCLEOTIDE SEQUENCE [LARGE SCALE GENOMIC DNA]</scope>
</reference>